<keyword evidence="11" id="KW-0812">Transmembrane</keyword>
<dbReference type="EMBL" id="KQ977642">
    <property type="protein sequence ID" value="KYN00897.1"/>
    <property type="molecule type" value="Genomic_DNA"/>
</dbReference>
<dbReference type="PANTHER" id="PTHR23077:SF9">
    <property type="entry name" value="PEROXISOMAL ATPASE PEX6"/>
    <property type="match status" value="1"/>
</dbReference>
<comment type="subcellular location">
    <subcellularLocation>
        <location evidence="1">Membrane</location>
    </subcellularLocation>
</comment>
<evidence type="ECO:0000256" key="10">
    <source>
        <dbReference type="ARBA" id="ARBA00048778"/>
    </source>
</evidence>
<keyword evidence="14" id="KW-1185">Reference proteome</keyword>
<evidence type="ECO:0000256" key="11">
    <source>
        <dbReference type="SAM" id="Phobius"/>
    </source>
</evidence>
<gene>
    <name evidence="13" type="ORF">ALC62_08122</name>
</gene>
<evidence type="ECO:0000256" key="3">
    <source>
        <dbReference type="ARBA" id="ARBA00022593"/>
    </source>
</evidence>
<evidence type="ECO:0000256" key="9">
    <source>
        <dbReference type="ARBA" id="ARBA00034920"/>
    </source>
</evidence>
<keyword evidence="7 11" id="KW-0472">Membrane</keyword>
<name>A0A195CKB6_9HYME</name>
<comment type="similarity">
    <text evidence="2">Belongs to the AAA ATPase family.</text>
</comment>
<dbReference type="Proteomes" id="UP000078542">
    <property type="component" value="Unassembled WGS sequence"/>
</dbReference>
<dbReference type="AlphaFoldDB" id="A0A195CKB6"/>
<dbReference type="Pfam" id="PF00004">
    <property type="entry name" value="AAA"/>
    <property type="match status" value="2"/>
</dbReference>
<dbReference type="SUPFAM" id="SSF52540">
    <property type="entry name" value="P-loop containing nucleoside triphosphate hydrolases"/>
    <property type="match status" value="2"/>
</dbReference>
<reference evidence="13 14" key="1">
    <citation type="submission" date="2016-03" db="EMBL/GenBank/DDBJ databases">
        <title>Cyphomyrmex costatus WGS genome.</title>
        <authorList>
            <person name="Nygaard S."/>
            <person name="Hu H."/>
            <person name="Boomsma J."/>
            <person name="Zhang G."/>
        </authorList>
    </citation>
    <scope>NUCLEOTIDE SEQUENCE [LARGE SCALE GENOMIC DNA]</scope>
    <source>
        <strain evidence="13">MS0001</strain>
        <tissue evidence="13">Whole body</tissue>
    </source>
</reference>
<keyword evidence="4" id="KW-0547">Nucleotide-binding</keyword>
<dbReference type="Gene3D" id="3.40.50.300">
    <property type="entry name" value="P-loop containing nucleotide triphosphate hydrolases"/>
    <property type="match status" value="2"/>
</dbReference>
<keyword evidence="5" id="KW-0378">Hydrolase</keyword>
<keyword evidence="6" id="KW-0067">ATP-binding</keyword>
<dbReference type="InterPro" id="IPR027417">
    <property type="entry name" value="P-loop_NTPase"/>
</dbReference>
<protein>
    <recommendedName>
        <fullName evidence="8">Peroxisomal ATPase PEX6</fullName>
    </recommendedName>
    <alternativeName>
        <fullName evidence="9">Peroxin-6</fullName>
    </alternativeName>
</protein>
<dbReference type="SMART" id="SM00382">
    <property type="entry name" value="AAA"/>
    <property type="match status" value="2"/>
</dbReference>
<keyword evidence="3" id="KW-0962">Peroxisome biogenesis</keyword>
<sequence length="889" mass="102376">MYKTHQQRILSALLYYKRIIRRITNTSMRKNPHYVLSYVFLEYLYRRFQRLFKQNFEWVTLPDAVLKRMLDDLEIIWNEYVDCHSCAIVNVEEKLSSSWFNVCSMMSMTKYKLMIISVSDIDKNTILISEMTKHNLRNAFHCEQLDNTCFILPLEDDVIEFASEARISLVANPYDCATETLDIMLQNYFLQPRFLHVNDMFKIDAKEHAQDRFYSFGFAGISMMYFIVQALKVNRNGYSNNVNSCYVVRGESALIQEAQVHDYISLECVCSLPDSFLQQNRVIPNHKYPSALMEPMEYLESCITPFLKKDLANVRLNIKPVFLVKGPRGCGKHELVRATSKKMGLNFLCVDFVEVQTLTSAQTEAKLRITLQNAQKCVPCMLYLNNIQVFGKTAEGQKDERVISFFSTEIAALYNRRHKFPLIIVAASDETDMPAELQRVFIETIHMKHLNQSKRAELISWLLFNRNLKTIADLSKVACLCSDFKFTDLLALSLHATKFRCKSTLHANQKCTLTLEQEDFARAYGTILVLQSILLVRLKEFIRILSSFFSYIFILFYLNFFIVVFRFSCEFLRIVCNRKVLFFLEYMQSVYSDSKGAPRVPEVHWEDIGGLTDLKHEIIRRIQLPLLNAFGFGQSGLLLYGPPGTGKTLLAKAVATEYQMHFLSIKGPEVLNMYVGQSEKNVRQIFKRARSATPCIVFFDELDSLTPNRGRSGDSGGVMDRVVSQLLAEMDGLEESGSIFIIGATNRPDLIDPALLRPGRFDKMLYVGIHSDHASKLSMLKAQTRKFMFQENGRELERIAERLPDNVTGADLYSVSSNAWLNAVREVLAKHQETERLNKDYSVEEEGVIKDNVIVELRHFSNAICNLVPSVTDEEIKRYNEMRVELSSL</sequence>
<feature type="domain" description="AAA+ ATPase" evidence="12">
    <location>
        <begin position="633"/>
        <end position="771"/>
    </location>
</feature>
<dbReference type="FunFam" id="3.40.50.300:FF:000109">
    <property type="entry name" value="Peroxisomal biogenesis factor 6"/>
    <property type="match status" value="1"/>
</dbReference>
<dbReference type="PANTHER" id="PTHR23077">
    <property type="entry name" value="AAA-FAMILY ATPASE"/>
    <property type="match status" value="1"/>
</dbReference>
<evidence type="ECO:0000259" key="12">
    <source>
        <dbReference type="SMART" id="SM00382"/>
    </source>
</evidence>
<proteinExistence type="inferred from homology"/>
<dbReference type="GO" id="GO:0016558">
    <property type="term" value="P:protein import into peroxisome matrix"/>
    <property type="evidence" value="ECO:0007669"/>
    <property type="project" value="TreeGrafter"/>
</dbReference>
<evidence type="ECO:0000313" key="14">
    <source>
        <dbReference type="Proteomes" id="UP000078542"/>
    </source>
</evidence>
<dbReference type="InterPro" id="IPR003593">
    <property type="entry name" value="AAA+_ATPase"/>
</dbReference>
<dbReference type="InterPro" id="IPR050168">
    <property type="entry name" value="AAA_ATPase_domain"/>
</dbReference>
<dbReference type="GO" id="GO:0005524">
    <property type="term" value="F:ATP binding"/>
    <property type="evidence" value="ECO:0007669"/>
    <property type="project" value="UniProtKB-KW"/>
</dbReference>
<dbReference type="PROSITE" id="PS00674">
    <property type="entry name" value="AAA"/>
    <property type="match status" value="1"/>
</dbReference>
<evidence type="ECO:0000313" key="13">
    <source>
        <dbReference type="EMBL" id="KYN00897.1"/>
    </source>
</evidence>
<evidence type="ECO:0000256" key="4">
    <source>
        <dbReference type="ARBA" id="ARBA00022741"/>
    </source>
</evidence>
<dbReference type="GO" id="GO:0005829">
    <property type="term" value="C:cytosol"/>
    <property type="evidence" value="ECO:0007669"/>
    <property type="project" value="TreeGrafter"/>
</dbReference>
<keyword evidence="11" id="KW-1133">Transmembrane helix</keyword>
<dbReference type="Gene3D" id="1.10.8.60">
    <property type="match status" value="1"/>
</dbReference>
<dbReference type="GO" id="GO:0016887">
    <property type="term" value="F:ATP hydrolysis activity"/>
    <property type="evidence" value="ECO:0007669"/>
    <property type="project" value="InterPro"/>
</dbReference>
<feature type="domain" description="AAA+ ATPase" evidence="12">
    <location>
        <begin position="318"/>
        <end position="451"/>
    </location>
</feature>
<accession>A0A195CKB6</accession>
<evidence type="ECO:0000256" key="8">
    <source>
        <dbReference type="ARBA" id="ARBA00034811"/>
    </source>
</evidence>
<feature type="transmembrane region" description="Helical" evidence="11">
    <location>
        <begin position="548"/>
        <end position="568"/>
    </location>
</feature>
<evidence type="ECO:0000256" key="2">
    <source>
        <dbReference type="ARBA" id="ARBA00006914"/>
    </source>
</evidence>
<dbReference type="InterPro" id="IPR003960">
    <property type="entry name" value="ATPase_AAA_CS"/>
</dbReference>
<evidence type="ECO:0000256" key="1">
    <source>
        <dbReference type="ARBA" id="ARBA00004370"/>
    </source>
</evidence>
<comment type="catalytic activity">
    <reaction evidence="10">
        <text>ATP + H2O = ADP + phosphate + H(+)</text>
        <dbReference type="Rhea" id="RHEA:13065"/>
        <dbReference type="ChEBI" id="CHEBI:15377"/>
        <dbReference type="ChEBI" id="CHEBI:15378"/>
        <dbReference type="ChEBI" id="CHEBI:30616"/>
        <dbReference type="ChEBI" id="CHEBI:43474"/>
        <dbReference type="ChEBI" id="CHEBI:456216"/>
    </reaction>
    <physiologicalReaction direction="left-to-right" evidence="10">
        <dbReference type="Rhea" id="RHEA:13066"/>
    </physiologicalReaction>
</comment>
<evidence type="ECO:0000256" key="5">
    <source>
        <dbReference type="ARBA" id="ARBA00022801"/>
    </source>
</evidence>
<dbReference type="GO" id="GO:0005778">
    <property type="term" value="C:peroxisomal membrane"/>
    <property type="evidence" value="ECO:0007669"/>
    <property type="project" value="TreeGrafter"/>
</dbReference>
<organism evidence="13 14">
    <name type="scientific">Cyphomyrmex costatus</name>
    <dbReference type="NCBI Taxonomy" id="456900"/>
    <lineage>
        <taxon>Eukaryota</taxon>
        <taxon>Metazoa</taxon>
        <taxon>Ecdysozoa</taxon>
        <taxon>Arthropoda</taxon>
        <taxon>Hexapoda</taxon>
        <taxon>Insecta</taxon>
        <taxon>Pterygota</taxon>
        <taxon>Neoptera</taxon>
        <taxon>Endopterygota</taxon>
        <taxon>Hymenoptera</taxon>
        <taxon>Apocrita</taxon>
        <taxon>Aculeata</taxon>
        <taxon>Formicoidea</taxon>
        <taxon>Formicidae</taxon>
        <taxon>Myrmicinae</taxon>
        <taxon>Cyphomyrmex</taxon>
    </lineage>
</organism>
<evidence type="ECO:0000256" key="7">
    <source>
        <dbReference type="ARBA" id="ARBA00023136"/>
    </source>
</evidence>
<dbReference type="STRING" id="456900.A0A195CKB6"/>
<evidence type="ECO:0000256" key="6">
    <source>
        <dbReference type="ARBA" id="ARBA00022840"/>
    </source>
</evidence>
<dbReference type="InterPro" id="IPR003959">
    <property type="entry name" value="ATPase_AAA_core"/>
</dbReference>